<organism evidence="1 2">
    <name type="scientific">Mycobacterium shottsii</name>
    <dbReference type="NCBI Taxonomy" id="133549"/>
    <lineage>
        <taxon>Bacteria</taxon>
        <taxon>Bacillati</taxon>
        <taxon>Actinomycetota</taxon>
        <taxon>Actinomycetes</taxon>
        <taxon>Mycobacteriales</taxon>
        <taxon>Mycobacteriaceae</taxon>
        <taxon>Mycobacterium</taxon>
        <taxon>Mycobacterium ulcerans group</taxon>
    </lineage>
</organism>
<dbReference type="AlphaFoldDB" id="A0A7I7LBZ6"/>
<dbReference type="Proteomes" id="UP000467164">
    <property type="component" value="Chromosome"/>
</dbReference>
<proteinExistence type="predicted"/>
<reference evidence="1 2" key="1">
    <citation type="journal article" date="2019" name="Emerg. Microbes Infect.">
        <title>Comprehensive subspecies identification of 175 nontuberculous mycobacteria species based on 7547 genomic profiles.</title>
        <authorList>
            <person name="Matsumoto Y."/>
            <person name="Kinjo T."/>
            <person name="Motooka D."/>
            <person name="Nabeya D."/>
            <person name="Jung N."/>
            <person name="Uechi K."/>
            <person name="Horii T."/>
            <person name="Iida T."/>
            <person name="Fujita J."/>
            <person name="Nakamura S."/>
        </authorList>
    </citation>
    <scope>NUCLEOTIDE SEQUENCE [LARGE SCALE GENOMIC DNA]</scope>
    <source>
        <strain evidence="1 2">JCM 12657</strain>
    </source>
</reference>
<evidence type="ECO:0000313" key="2">
    <source>
        <dbReference type="Proteomes" id="UP000467164"/>
    </source>
</evidence>
<dbReference type="KEGG" id="msho:MSHO_26430"/>
<dbReference type="EMBL" id="AP022572">
    <property type="protein sequence ID" value="BBX57298.1"/>
    <property type="molecule type" value="Genomic_DNA"/>
</dbReference>
<protein>
    <submittedName>
        <fullName evidence="1">Uncharacterized protein</fullName>
    </submittedName>
</protein>
<name>A0A7I7LBZ6_9MYCO</name>
<gene>
    <name evidence="1" type="ORF">MSHO_26430</name>
</gene>
<keyword evidence="2" id="KW-1185">Reference proteome</keyword>
<evidence type="ECO:0000313" key="1">
    <source>
        <dbReference type="EMBL" id="BBX57298.1"/>
    </source>
</evidence>
<accession>A0A7I7LBZ6</accession>
<sequence length="104" mass="11827">MRFSFGWPPRNQQCPASLHCDTVGRIRHSSDKVAPERRVTGFPNGSGTLTTEPVRGSLDLSHCRVVRMENMFAIEQRSGSVRGFPHRRTKPEQYVTYLDPWGTP</sequence>